<dbReference type="Proteomes" id="UP000682111">
    <property type="component" value="Unassembled WGS sequence"/>
</dbReference>
<feature type="transmembrane region" description="Helical" evidence="9">
    <location>
        <begin position="124"/>
        <end position="148"/>
    </location>
</feature>
<feature type="transmembrane region" description="Helical" evidence="9">
    <location>
        <begin position="63"/>
        <end position="83"/>
    </location>
</feature>
<dbReference type="Pfam" id="PF02378">
    <property type="entry name" value="PTS_EIIC"/>
    <property type="match status" value="1"/>
</dbReference>
<comment type="caution">
    <text evidence="11">The sequence shown here is derived from an EMBL/GenBank/DDBJ whole genome shotgun (WGS) entry which is preliminary data.</text>
</comment>
<feature type="transmembrane region" description="Helical" evidence="9">
    <location>
        <begin position="262"/>
        <end position="283"/>
    </location>
</feature>
<dbReference type="GO" id="GO:0009401">
    <property type="term" value="P:phosphoenolpyruvate-dependent sugar phosphotransferase system"/>
    <property type="evidence" value="ECO:0007669"/>
    <property type="project" value="InterPro"/>
</dbReference>
<dbReference type="InterPro" id="IPR004796">
    <property type="entry name" value="PTS_IIC_cello"/>
</dbReference>
<keyword evidence="7 8" id="KW-0472">Membrane</keyword>
<evidence type="ECO:0000259" key="10">
    <source>
        <dbReference type="PROSITE" id="PS51105"/>
    </source>
</evidence>
<gene>
    <name evidence="11" type="ORF">J27TS8_41180</name>
</gene>
<keyword evidence="12" id="KW-1185">Reference proteome</keyword>
<keyword evidence="4 8" id="KW-0762">Sugar transport</keyword>
<dbReference type="AlphaFoldDB" id="A0A919WL59"/>
<evidence type="ECO:0000256" key="7">
    <source>
        <dbReference type="ARBA" id="ARBA00023136"/>
    </source>
</evidence>
<evidence type="ECO:0000313" key="11">
    <source>
        <dbReference type="EMBL" id="GIN64125.1"/>
    </source>
</evidence>
<keyword evidence="2 8" id="KW-0813">Transport</keyword>
<feature type="transmembrane region" description="Helical" evidence="9">
    <location>
        <begin position="359"/>
        <end position="386"/>
    </location>
</feature>
<dbReference type="PROSITE" id="PS51105">
    <property type="entry name" value="PTS_EIIC_TYPE_3"/>
    <property type="match status" value="1"/>
</dbReference>
<feature type="domain" description="PTS EIIC type-3" evidence="10">
    <location>
        <begin position="8"/>
        <end position="388"/>
    </location>
</feature>
<keyword evidence="3 8" id="KW-1003">Cell membrane</keyword>
<feature type="transmembrane region" description="Helical" evidence="9">
    <location>
        <begin position="195"/>
        <end position="218"/>
    </location>
</feature>
<organism evidence="11 12">
    <name type="scientific">Robertmurraya siralis</name>
    <dbReference type="NCBI Taxonomy" id="77777"/>
    <lineage>
        <taxon>Bacteria</taxon>
        <taxon>Bacillati</taxon>
        <taxon>Bacillota</taxon>
        <taxon>Bacilli</taxon>
        <taxon>Bacillales</taxon>
        <taxon>Bacillaceae</taxon>
        <taxon>Robertmurraya</taxon>
    </lineage>
</organism>
<feature type="transmembrane region" description="Helical" evidence="9">
    <location>
        <begin position="230"/>
        <end position="250"/>
    </location>
</feature>
<name>A0A919WL59_9BACI</name>
<evidence type="ECO:0000256" key="4">
    <source>
        <dbReference type="ARBA" id="ARBA00022597"/>
    </source>
</evidence>
<dbReference type="InterPro" id="IPR004501">
    <property type="entry name" value="PTS_EIIC_3"/>
</dbReference>
<keyword evidence="6 9" id="KW-1133">Transmembrane helix</keyword>
<accession>A0A919WL59</accession>
<evidence type="ECO:0000256" key="6">
    <source>
        <dbReference type="ARBA" id="ARBA00022989"/>
    </source>
</evidence>
<evidence type="ECO:0000256" key="5">
    <source>
        <dbReference type="ARBA" id="ARBA00022692"/>
    </source>
</evidence>
<dbReference type="GO" id="GO:0005886">
    <property type="term" value="C:plasma membrane"/>
    <property type="evidence" value="ECO:0007669"/>
    <property type="project" value="UniProtKB-SubCell"/>
</dbReference>
<comment type="subcellular location">
    <subcellularLocation>
        <location evidence="1">Cell membrane</location>
        <topology evidence="1">Multi-pass membrane protein</topology>
    </subcellularLocation>
</comment>
<comment type="function">
    <text evidence="8">The phosphoenolpyruvate-dependent sugar phosphotransferase system (PTS), a major carbohydrate active -transport system, catalyzes the phosphorylation of incoming sugar substrates concomitant with their translocation across the cell membrane.</text>
</comment>
<dbReference type="PANTHER" id="PTHR33989:SF4">
    <property type="entry name" value="PTS SYSTEM N,N'-DIACETYLCHITOBIOSE-SPECIFIC EIIC COMPONENT"/>
    <property type="match status" value="1"/>
</dbReference>
<dbReference type="GO" id="GO:0008982">
    <property type="term" value="F:protein-N(PI)-phosphohistidine-sugar phosphotransferase activity"/>
    <property type="evidence" value="ECO:0007669"/>
    <property type="project" value="UniProtKB-UniRule"/>
</dbReference>
<feature type="transmembrane region" description="Helical" evidence="9">
    <location>
        <begin position="35"/>
        <end position="51"/>
    </location>
</feature>
<dbReference type="PIRSF" id="PIRSF006351">
    <property type="entry name" value="PTS_EIIC-Cellobiose"/>
    <property type="match status" value="1"/>
</dbReference>
<dbReference type="GO" id="GO:1902815">
    <property type="term" value="P:N,N'-diacetylchitobiose import"/>
    <property type="evidence" value="ECO:0007669"/>
    <property type="project" value="TreeGrafter"/>
</dbReference>
<evidence type="ECO:0000256" key="9">
    <source>
        <dbReference type="SAM" id="Phobius"/>
    </source>
</evidence>
<feature type="transmembrane region" description="Helical" evidence="9">
    <location>
        <begin position="95"/>
        <end position="112"/>
    </location>
</feature>
<dbReference type="InterPro" id="IPR003352">
    <property type="entry name" value="PTS_EIIC"/>
</dbReference>
<evidence type="ECO:0000256" key="3">
    <source>
        <dbReference type="ARBA" id="ARBA00022475"/>
    </source>
</evidence>
<dbReference type="EMBL" id="BORC01000010">
    <property type="protein sequence ID" value="GIN64125.1"/>
    <property type="molecule type" value="Genomic_DNA"/>
</dbReference>
<dbReference type="InterPro" id="IPR051088">
    <property type="entry name" value="PTS_Sugar-EIIC/EIIB"/>
</dbReference>
<dbReference type="PANTHER" id="PTHR33989">
    <property type="match status" value="1"/>
</dbReference>
<keyword evidence="5 9" id="KW-0812">Transmembrane</keyword>
<evidence type="ECO:0000313" key="12">
    <source>
        <dbReference type="Proteomes" id="UP000682111"/>
    </source>
</evidence>
<evidence type="ECO:0000256" key="2">
    <source>
        <dbReference type="ARBA" id="ARBA00022448"/>
    </source>
</evidence>
<protein>
    <recommendedName>
        <fullName evidence="8">Permease IIC component</fullName>
    </recommendedName>
</protein>
<sequence>MEKFMRWMTEIVGPKIDKVAQNPWVAGIQDSINKILPMILVGSLITVYNVARNYLPDIPDLSAIRSYTFGLISLFVAFLIPYFIMSHKKHDKVKYIAGMSSIALFMITVNPTKLEEGYLYQFDYFGAGGMFVAILAGIFVSIIMNFFAKVSFFKEDSAMPSFIQQWFDALIPIFIIVFIGWLVVIQLNFDLYNAILTIFKPLTTVAQTFPGMLLLYLIPTFFYSMGISGWVFAPILTPIALSAITANAAAGADASNIFVDEVVFAFIALGGRGGTLPLSFLMLKAKSTRLKILGKTCIGPSVLNINEPLVFGAIAWNPILMIPMWINAIISTTVVYFALKLGLVAIPNAVFSLWYCPEFLQGFLVSGIGGVFLTAVVFVIAGLIWYPFLKIYDNKCLAQEAAGITDDED</sequence>
<dbReference type="RefSeq" id="WP_212934402.1">
    <property type="nucleotide sequence ID" value="NZ_BORC01000010.1"/>
</dbReference>
<reference evidence="11" key="1">
    <citation type="submission" date="2021-03" db="EMBL/GenBank/DDBJ databases">
        <title>Antimicrobial resistance genes in bacteria isolated from Japanese honey, and their potential for conferring macrolide and lincosamide resistance in the American foulbrood pathogen Paenibacillus larvae.</title>
        <authorList>
            <person name="Okamoto M."/>
            <person name="Kumagai M."/>
            <person name="Kanamori H."/>
            <person name="Takamatsu D."/>
        </authorList>
    </citation>
    <scope>NUCLEOTIDE SEQUENCE</scope>
    <source>
        <strain evidence="11">J27TS8</strain>
    </source>
</reference>
<evidence type="ECO:0000256" key="1">
    <source>
        <dbReference type="ARBA" id="ARBA00004651"/>
    </source>
</evidence>
<evidence type="ECO:0000256" key="8">
    <source>
        <dbReference type="PIRNR" id="PIRNR006351"/>
    </source>
</evidence>
<feature type="transmembrane region" description="Helical" evidence="9">
    <location>
        <begin position="169"/>
        <end position="189"/>
    </location>
</feature>
<proteinExistence type="predicted"/>